<evidence type="ECO:0000259" key="3">
    <source>
        <dbReference type="Pfam" id="PF12625"/>
    </source>
</evidence>
<evidence type="ECO:0000256" key="1">
    <source>
        <dbReference type="ARBA" id="ARBA00023125"/>
    </source>
</evidence>
<dbReference type="GO" id="GO:0000976">
    <property type="term" value="F:transcription cis-regulatory region binding"/>
    <property type="evidence" value="ECO:0007669"/>
    <property type="project" value="TreeGrafter"/>
</dbReference>
<dbReference type="EMBL" id="AP018365">
    <property type="protein sequence ID" value="BBB01605.1"/>
    <property type="molecule type" value="Genomic_DNA"/>
</dbReference>
<dbReference type="AlphaFoldDB" id="A0A7U3VS94"/>
<feature type="compositionally biased region" description="Acidic residues" evidence="2">
    <location>
        <begin position="66"/>
        <end position="75"/>
    </location>
</feature>
<evidence type="ECO:0000313" key="4">
    <source>
        <dbReference type="EMBL" id="BBB01605.1"/>
    </source>
</evidence>
<feature type="region of interest" description="Disordered" evidence="2">
    <location>
        <begin position="1"/>
        <end position="97"/>
    </location>
</feature>
<reference evidence="4 5" key="1">
    <citation type="journal article" date="2010" name="J. Bacteriol.">
        <title>Biochemical characterization of a novel indole prenyltransferase from Streptomyces sp. SN-593.</title>
        <authorList>
            <person name="Takahashi S."/>
            <person name="Takagi H."/>
            <person name="Toyoda A."/>
            <person name="Uramoto M."/>
            <person name="Nogawa T."/>
            <person name="Ueki M."/>
            <person name="Sakaki Y."/>
            <person name="Osada H."/>
        </authorList>
    </citation>
    <scope>NUCLEOTIDE SEQUENCE [LARGE SCALE GENOMIC DNA]</scope>
    <source>
        <strain evidence="4 5">SN-593</strain>
    </source>
</reference>
<dbReference type="KEGG" id="arev:RVR_9100"/>
<dbReference type="RefSeq" id="WP_202237514.1">
    <property type="nucleotide sequence ID" value="NZ_AP018365.1"/>
</dbReference>
<dbReference type="Pfam" id="PF12625">
    <property type="entry name" value="Arabinose_bd"/>
    <property type="match status" value="1"/>
</dbReference>
<reference evidence="4 5" key="4">
    <citation type="journal article" date="2020" name="Sci. Rep.">
        <title>beta-carboline chemical signals induce reveromycin production through a LuxR family regulator in Streptomyces sp. SN-593.</title>
        <authorList>
            <person name="Panthee S."/>
            <person name="Kito N."/>
            <person name="Hayashi T."/>
            <person name="Shimizu T."/>
            <person name="Ishikawa J."/>
            <person name="Hamamoto H."/>
            <person name="Osada H."/>
            <person name="Takahashi S."/>
        </authorList>
    </citation>
    <scope>NUCLEOTIDE SEQUENCE [LARGE SCALE GENOMIC DNA]</scope>
    <source>
        <strain evidence="4 5">SN-593</strain>
    </source>
</reference>
<reference evidence="4 5" key="3">
    <citation type="journal article" date="2011" name="Nat. Chem. Biol.">
        <title>Reveromycin A biosynthesis uses RevG and RevJ for stereospecific spiroacetal formation.</title>
        <authorList>
            <person name="Takahashi S."/>
            <person name="Toyoda A."/>
            <person name="Sekiyama Y."/>
            <person name="Takagi H."/>
            <person name="Nogawa T."/>
            <person name="Uramoto M."/>
            <person name="Suzuki R."/>
            <person name="Koshino H."/>
            <person name="Kumano T."/>
            <person name="Panthee S."/>
            <person name="Dairi T."/>
            <person name="Ishikawa J."/>
            <person name="Ikeda H."/>
            <person name="Sakaki Y."/>
            <person name="Osada H."/>
        </authorList>
    </citation>
    <scope>NUCLEOTIDE SEQUENCE [LARGE SCALE GENOMIC DNA]</scope>
    <source>
        <strain evidence="4 5">SN-593</strain>
    </source>
</reference>
<feature type="domain" description="HTH-type transcriptional regulator AraC-type N-terminal" evidence="3">
    <location>
        <begin position="117"/>
        <end position="299"/>
    </location>
</feature>
<dbReference type="PANTHER" id="PTHR47894">
    <property type="entry name" value="HTH-TYPE TRANSCRIPTIONAL REGULATOR GADX"/>
    <property type="match status" value="1"/>
</dbReference>
<evidence type="ECO:0000256" key="2">
    <source>
        <dbReference type="SAM" id="MobiDB-lite"/>
    </source>
</evidence>
<feature type="compositionally biased region" description="Pro residues" evidence="2">
    <location>
        <begin position="1"/>
        <end position="26"/>
    </location>
</feature>
<reference evidence="4 5" key="2">
    <citation type="journal article" date="2011" name="J. Antibiot.">
        <title>Furaquinocins I and J: novel polyketide isoprenoid hybrid compounds from Streptomyces reveromyceticus SN-593.</title>
        <authorList>
            <person name="Panthee S."/>
            <person name="Takahashi S."/>
            <person name="Takagi H."/>
            <person name="Nogawa T."/>
            <person name="Oowada E."/>
            <person name="Uramoto M."/>
            <person name="Osada H."/>
        </authorList>
    </citation>
    <scope>NUCLEOTIDE SEQUENCE [LARGE SCALE GENOMIC DNA]</scope>
    <source>
        <strain evidence="4 5">SN-593</strain>
    </source>
</reference>
<dbReference type="GO" id="GO:0005829">
    <property type="term" value="C:cytosol"/>
    <property type="evidence" value="ECO:0007669"/>
    <property type="project" value="TreeGrafter"/>
</dbReference>
<accession>A0A7U3VS94</accession>
<protein>
    <submittedName>
        <fullName evidence="4">Putative transcriptional regulator</fullName>
    </submittedName>
</protein>
<dbReference type="InterPro" id="IPR032687">
    <property type="entry name" value="AraC-type_N"/>
</dbReference>
<proteinExistence type="predicted"/>
<dbReference type="GO" id="GO:0003700">
    <property type="term" value="F:DNA-binding transcription factor activity"/>
    <property type="evidence" value="ECO:0007669"/>
    <property type="project" value="TreeGrafter"/>
</dbReference>
<keyword evidence="5" id="KW-1185">Reference proteome</keyword>
<evidence type="ECO:0000313" key="5">
    <source>
        <dbReference type="Proteomes" id="UP000595703"/>
    </source>
</evidence>
<feature type="compositionally biased region" description="Gly residues" evidence="2">
    <location>
        <begin position="428"/>
        <end position="458"/>
    </location>
</feature>
<feature type="compositionally biased region" description="Gly residues" evidence="2">
    <location>
        <begin position="30"/>
        <end position="54"/>
    </location>
</feature>
<organism evidence="4 5">
    <name type="scientific">Actinacidiphila reveromycinica</name>
    <dbReference type="NCBI Taxonomy" id="659352"/>
    <lineage>
        <taxon>Bacteria</taxon>
        <taxon>Bacillati</taxon>
        <taxon>Actinomycetota</taxon>
        <taxon>Actinomycetes</taxon>
        <taxon>Kitasatosporales</taxon>
        <taxon>Streptomycetaceae</taxon>
        <taxon>Actinacidiphila</taxon>
    </lineage>
</organism>
<gene>
    <name evidence="4" type="ORF">RVR_9100</name>
</gene>
<dbReference type="PANTHER" id="PTHR47894:SF4">
    <property type="entry name" value="HTH-TYPE TRANSCRIPTIONAL REGULATOR GADX"/>
    <property type="match status" value="1"/>
</dbReference>
<dbReference type="Proteomes" id="UP000595703">
    <property type="component" value="Chromosome"/>
</dbReference>
<dbReference type="Gene3D" id="1.10.10.60">
    <property type="entry name" value="Homeodomain-like"/>
    <property type="match status" value="1"/>
</dbReference>
<sequence>MPPAAPLADPPAPHPGPAARLHPPPCRGHAGPGGPREPGTDGGSGAGDGSGPHGAGDTDGAHDTDDGYDADDGYDEYGGTGRDSRAHPAGVTEVPPHTDAVVVPRLIATAATSSAHEAEQLARSAGLPHVLAQPETARTSSADTYRLWGAVLARTGRGDAGLLAAAGYRPGLLDVFDYLMTSAPTVGEGLARGAAHIHLISSNSVLHIEESGDEVTIGYGARRADDNLRWVVAEFAMAVLTTQLRHSTGRELSPVRVEFAHRAPRRQASHREAFGRARLEFGADADALTLHRRDLELPLDTADPALAAIMLRAAATMPPPRTPPTAAPPAPPPPVPGLREVIATQLPKGRPSLTEAARHLAISPRTLQRRLGDSGTTWRAELDAVRHEQWLRQEDSAPAQRAARLGFAESRSLRRAMSRWEADAPDDGSGGGGTRGGGAPGDTGTDHGSGGPQEAGGA</sequence>
<keyword evidence="1" id="KW-0238">DNA-binding</keyword>
<feature type="region of interest" description="Disordered" evidence="2">
    <location>
        <begin position="413"/>
        <end position="458"/>
    </location>
</feature>
<name>A0A7U3VS94_9ACTN</name>